<dbReference type="Pfam" id="PF14501">
    <property type="entry name" value="HATPase_c_5"/>
    <property type="match status" value="1"/>
</dbReference>
<evidence type="ECO:0000256" key="1">
    <source>
        <dbReference type="ARBA" id="ARBA00000085"/>
    </source>
</evidence>
<evidence type="ECO:0000256" key="3">
    <source>
        <dbReference type="ARBA" id="ARBA00022553"/>
    </source>
</evidence>
<dbReference type="GO" id="GO:0004721">
    <property type="term" value="F:phosphoprotein phosphatase activity"/>
    <property type="evidence" value="ECO:0007669"/>
    <property type="project" value="TreeGrafter"/>
</dbReference>
<evidence type="ECO:0000313" key="8">
    <source>
        <dbReference type="EMBL" id="QEP35408.1"/>
    </source>
</evidence>
<dbReference type="InterPro" id="IPR036890">
    <property type="entry name" value="HATPase_C_sf"/>
</dbReference>
<keyword evidence="3" id="KW-0597">Phosphoprotein</keyword>
<feature type="domain" description="Sensor histidine kinase NatK-like C-terminal" evidence="7">
    <location>
        <begin position="466"/>
        <end position="563"/>
    </location>
</feature>
<evidence type="ECO:0000256" key="5">
    <source>
        <dbReference type="ARBA" id="ARBA00022777"/>
    </source>
</evidence>
<dbReference type="SUPFAM" id="SSF47384">
    <property type="entry name" value="Homodimeric domain of signal transducing histidine kinase"/>
    <property type="match status" value="1"/>
</dbReference>
<dbReference type="GO" id="GO:0005886">
    <property type="term" value="C:plasma membrane"/>
    <property type="evidence" value="ECO:0007669"/>
    <property type="project" value="TreeGrafter"/>
</dbReference>
<evidence type="ECO:0000256" key="2">
    <source>
        <dbReference type="ARBA" id="ARBA00012438"/>
    </source>
</evidence>
<dbReference type="InterPro" id="IPR032834">
    <property type="entry name" value="NatK-like_C"/>
</dbReference>
<name>A0A5C2HB07_9BACT</name>
<dbReference type="PANTHER" id="PTHR45453:SF1">
    <property type="entry name" value="PHOSPHATE REGULON SENSOR PROTEIN PHOR"/>
    <property type="match status" value="1"/>
</dbReference>
<keyword evidence="4" id="KW-0808">Transferase</keyword>
<gene>
    <name evidence="8" type="ORF">APAC_2348</name>
</gene>
<protein>
    <recommendedName>
        <fullName evidence="2">histidine kinase</fullName>
        <ecNumber evidence="2">2.7.13.3</ecNumber>
    </recommendedName>
</protein>
<sequence length="568" mass="67756">MNNKYKFILLNIFITIISIYFTYAVYFEYKKSQEKKVNAYIEKSIERNKSIIINTFTTIRDAIEADRKIFKEIHTYYTKKLRENPKLEIRDLRKEIYSKYDLTNKDVHLFLLNKEYTVTDATYEPDIGFKLGLIVDARLELDRTHDGNVYQSQSVSIDIINSEIKSYSYSKINDELYFEMGFINKKINKILKDTIEKVQLVTNKKSNLYRIERKLNGDEYYDNILEKKFTKTKEEYISSKKMYPKDKATDDFVILSNRLQKELRKEEDNSLLIFTPLIKKSNEYLELMGDFVLKLDIDMTYKKELDEKIDFYFYIFLIFHITFLLIIFYSTKKYYEALVELEKTTEKNHNLLEENKDFIMAITDQIKTPLSIIMNNVAFIEKSITKELNKYLRQTNSAIDMLKNSYDDLTYIVDNEKISYKKQKINISSFINERIDFFENILKTRAKTIKKEIEENLYVDISDTELERLIDNNISNAIKHSHNLSLITFKLYEKDSFIILSFYSYGDKIKDTNKIFKRNFKENDNGKKSLGLGLSMVSSICNKYDILYEVDFIENQNVFTYKFKMSNK</sequence>
<keyword evidence="6" id="KW-0902">Two-component regulatory system</keyword>
<dbReference type="Gene3D" id="3.30.565.10">
    <property type="entry name" value="Histidine kinase-like ATPase, C-terminal domain"/>
    <property type="match status" value="1"/>
</dbReference>
<dbReference type="InterPro" id="IPR036097">
    <property type="entry name" value="HisK_dim/P_sf"/>
</dbReference>
<dbReference type="RefSeq" id="WP_130234303.1">
    <property type="nucleotide sequence ID" value="NZ_BMEF01000009.1"/>
</dbReference>
<dbReference type="KEGG" id="apai:APAC_2348"/>
<dbReference type="GO" id="GO:0016036">
    <property type="term" value="P:cellular response to phosphate starvation"/>
    <property type="evidence" value="ECO:0007669"/>
    <property type="project" value="TreeGrafter"/>
</dbReference>
<dbReference type="GO" id="GO:0000155">
    <property type="term" value="F:phosphorelay sensor kinase activity"/>
    <property type="evidence" value="ECO:0007669"/>
    <property type="project" value="InterPro"/>
</dbReference>
<keyword evidence="5 8" id="KW-0418">Kinase</keyword>
<dbReference type="AlphaFoldDB" id="A0A5C2HB07"/>
<accession>A0A5C2HB07</accession>
<dbReference type="EMBL" id="CP035928">
    <property type="protein sequence ID" value="QEP35408.1"/>
    <property type="molecule type" value="Genomic_DNA"/>
</dbReference>
<evidence type="ECO:0000256" key="4">
    <source>
        <dbReference type="ARBA" id="ARBA00022679"/>
    </source>
</evidence>
<keyword evidence="9" id="KW-1185">Reference proteome</keyword>
<evidence type="ECO:0000259" key="7">
    <source>
        <dbReference type="Pfam" id="PF14501"/>
    </source>
</evidence>
<organism evidence="8 9">
    <name type="scientific">Malaciobacter pacificus</name>
    <dbReference type="NCBI Taxonomy" id="1080223"/>
    <lineage>
        <taxon>Bacteria</taxon>
        <taxon>Pseudomonadati</taxon>
        <taxon>Campylobacterota</taxon>
        <taxon>Epsilonproteobacteria</taxon>
        <taxon>Campylobacterales</taxon>
        <taxon>Arcobacteraceae</taxon>
        <taxon>Malaciobacter</taxon>
    </lineage>
</organism>
<dbReference type="SUPFAM" id="SSF55874">
    <property type="entry name" value="ATPase domain of HSP90 chaperone/DNA topoisomerase II/histidine kinase"/>
    <property type="match status" value="1"/>
</dbReference>
<reference evidence="8" key="2">
    <citation type="submission" date="2019-09" db="EMBL/GenBank/DDBJ databases">
        <title>Taxonomic note: a critical rebuttal of the proposed division of the genus Arcobacter into six genera, emended descriptions of Arcobacter anaerophilus and the genus Arcobacter, and an assessment of genus-level boundaries for Epsilonproteobacteria using in silico genomic comparator tools.</title>
        <authorList>
            <person name="On S.L.W."/>
            <person name="Miller W.G."/>
            <person name="Biggs P."/>
            <person name="Cornelius A."/>
            <person name="Vandamme P."/>
        </authorList>
    </citation>
    <scope>NUCLEOTIDE SEQUENCE [LARGE SCALE GENOMIC DNA]</scope>
    <source>
        <strain evidence="8">LMG 26638</strain>
    </source>
</reference>
<evidence type="ECO:0000256" key="6">
    <source>
        <dbReference type="ARBA" id="ARBA00023012"/>
    </source>
</evidence>
<evidence type="ECO:0000313" key="9">
    <source>
        <dbReference type="Proteomes" id="UP000322726"/>
    </source>
</evidence>
<dbReference type="EC" id="2.7.13.3" evidence="2"/>
<reference evidence="8" key="1">
    <citation type="submission" date="2019-09" db="EMBL/GenBank/DDBJ databases">
        <title>Complete genome sequencing of four Arcobacter species reveals a diverse suite of mobile elements.</title>
        <authorList>
            <person name="Miller W.G."/>
            <person name="Yee E."/>
            <person name="Bono J.L."/>
        </authorList>
    </citation>
    <scope>NUCLEOTIDE SEQUENCE [LARGE SCALE GENOMIC DNA]</scope>
    <source>
        <strain evidence="8">LMG 26638</strain>
    </source>
</reference>
<dbReference type="PANTHER" id="PTHR45453">
    <property type="entry name" value="PHOSPHATE REGULON SENSOR PROTEIN PHOR"/>
    <property type="match status" value="1"/>
</dbReference>
<comment type="catalytic activity">
    <reaction evidence="1">
        <text>ATP + protein L-histidine = ADP + protein N-phospho-L-histidine.</text>
        <dbReference type="EC" id="2.7.13.3"/>
    </reaction>
</comment>
<dbReference type="Proteomes" id="UP000322726">
    <property type="component" value="Chromosome"/>
</dbReference>
<dbReference type="InterPro" id="IPR050351">
    <property type="entry name" value="BphY/WalK/GraS-like"/>
</dbReference>
<dbReference type="OrthoDB" id="5346691at2"/>
<proteinExistence type="predicted"/>